<dbReference type="STRING" id="115783.SAMN02745119_02083"/>
<sequence length="252" mass="27525">MTMKSVTVIFLFLLYFSIGQPALAADDAFSHIWGGFSTSLQLRSDQQRHNTATAARDLDHVIIAPGETFSFNERVGARDTGKGYRAAPIITATGLLEDIPGGGICQLASTIYNAGLLAGMEVVERHPHSRTVGHVPPGRDATIASWRKDLKLKNPHPYPLQLRIVLNQNRLTTSLYSPVEKPFTAELNVSRTRLVPDTVVITGTAHATQQQGASGFSTETRRIIKENGQTRDELISQDIYPAPSRVLTGARP</sequence>
<dbReference type="AlphaFoldDB" id="A0A1T4PR05"/>
<dbReference type="Proteomes" id="UP000190102">
    <property type="component" value="Unassembled WGS sequence"/>
</dbReference>
<feature type="chain" id="PRO_5010553364" evidence="1">
    <location>
        <begin position="25"/>
        <end position="252"/>
    </location>
</feature>
<evidence type="ECO:0000256" key="1">
    <source>
        <dbReference type="SAM" id="SignalP"/>
    </source>
</evidence>
<feature type="signal peptide" evidence="1">
    <location>
        <begin position="1"/>
        <end position="24"/>
    </location>
</feature>
<dbReference type="RefSeq" id="WP_078790364.1">
    <property type="nucleotide sequence ID" value="NZ_FUWR01000010.1"/>
</dbReference>
<dbReference type="OrthoDB" id="9813301at2"/>
<protein>
    <submittedName>
        <fullName evidence="2">VanW like protein</fullName>
    </submittedName>
</protein>
<dbReference type="Pfam" id="PF04294">
    <property type="entry name" value="VanW"/>
    <property type="match status" value="1"/>
</dbReference>
<dbReference type="PANTHER" id="PTHR35788">
    <property type="entry name" value="EXPORTED PROTEIN-RELATED"/>
    <property type="match status" value="1"/>
</dbReference>
<accession>A0A1T4PR05</accession>
<dbReference type="PANTHER" id="PTHR35788:SF1">
    <property type="entry name" value="EXPORTED PROTEIN"/>
    <property type="match status" value="1"/>
</dbReference>
<dbReference type="InterPro" id="IPR052913">
    <property type="entry name" value="Glycopeptide_resist_protein"/>
</dbReference>
<proteinExistence type="predicted"/>
<keyword evidence="1" id="KW-0732">Signal</keyword>
<gene>
    <name evidence="2" type="ORF">SAMN02745119_02083</name>
</gene>
<evidence type="ECO:0000313" key="3">
    <source>
        <dbReference type="Proteomes" id="UP000190102"/>
    </source>
</evidence>
<keyword evidence="3" id="KW-1185">Reference proteome</keyword>
<name>A0A1T4PR05_9BACT</name>
<organism evidence="2 3">
    <name type="scientific">Trichlorobacter thiogenes</name>
    <dbReference type="NCBI Taxonomy" id="115783"/>
    <lineage>
        <taxon>Bacteria</taxon>
        <taxon>Pseudomonadati</taxon>
        <taxon>Thermodesulfobacteriota</taxon>
        <taxon>Desulfuromonadia</taxon>
        <taxon>Geobacterales</taxon>
        <taxon>Geobacteraceae</taxon>
        <taxon>Trichlorobacter</taxon>
    </lineage>
</organism>
<dbReference type="InterPro" id="IPR007391">
    <property type="entry name" value="Vancomycin_resist_VanW"/>
</dbReference>
<reference evidence="3" key="1">
    <citation type="submission" date="2017-02" db="EMBL/GenBank/DDBJ databases">
        <authorList>
            <person name="Varghese N."/>
            <person name="Submissions S."/>
        </authorList>
    </citation>
    <scope>NUCLEOTIDE SEQUENCE [LARGE SCALE GENOMIC DNA]</scope>
    <source>
        <strain evidence="3">ATCC BAA-34</strain>
    </source>
</reference>
<evidence type="ECO:0000313" key="2">
    <source>
        <dbReference type="EMBL" id="SJZ94012.1"/>
    </source>
</evidence>
<dbReference type="EMBL" id="FUWR01000010">
    <property type="protein sequence ID" value="SJZ94012.1"/>
    <property type="molecule type" value="Genomic_DNA"/>
</dbReference>